<dbReference type="AlphaFoldDB" id="A0A915IJ15"/>
<evidence type="ECO:0000313" key="7">
    <source>
        <dbReference type="WBParaSite" id="nRc.2.0.1.t14172-RA"/>
    </source>
</evidence>
<accession>A0A915IJ15</accession>
<dbReference type="Pfam" id="PF00889">
    <property type="entry name" value="EF_TS"/>
    <property type="match status" value="1"/>
</dbReference>
<dbReference type="GO" id="GO:0070125">
    <property type="term" value="P:mitochondrial translational elongation"/>
    <property type="evidence" value="ECO:0007669"/>
    <property type="project" value="TreeGrafter"/>
</dbReference>
<dbReference type="Pfam" id="PF25025">
    <property type="entry name" value="EF-Ts_N"/>
    <property type="match status" value="1"/>
</dbReference>
<evidence type="ECO:0000313" key="6">
    <source>
        <dbReference type="Proteomes" id="UP000887565"/>
    </source>
</evidence>
<dbReference type="HAMAP" id="MF_00050">
    <property type="entry name" value="EF_Ts"/>
    <property type="match status" value="1"/>
</dbReference>
<evidence type="ECO:0000256" key="4">
    <source>
        <dbReference type="HAMAP-Rule" id="MF_03135"/>
    </source>
</evidence>
<dbReference type="InterPro" id="IPR036402">
    <property type="entry name" value="EF-Ts_dimer_sf"/>
</dbReference>
<dbReference type="PANTHER" id="PTHR11741:SF0">
    <property type="entry name" value="ELONGATION FACTOR TS, MITOCHONDRIAL"/>
    <property type="match status" value="1"/>
</dbReference>
<dbReference type="OMA" id="QEYMLDD"/>
<dbReference type="InterPro" id="IPR018101">
    <property type="entry name" value="Transl_elong_Ts_CS"/>
</dbReference>
<dbReference type="GO" id="GO:0005739">
    <property type="term" value="C:mitochondrion"/>
    <property type="evidence" value="ECO:0007669"/>
    <property type="project" value="UniProtKB-SubCell"/>
</dbReference>
<protein>
    <recommendedName>
        <fullName evidence="4">Elongation factor Ts, mitochondrial</fullName>
        <shortName evidence="4">EF-Ts</shortName>
        <shortName evidence="4">EF-TsMt</shortName>
    </recommendedName>
</protein>
<keyword evidence="3 4" id="KW-0648">Protein biosynthesis</keyword>
<organism evidence="6 7">
    <name type="scientific">Romanomermis culicivorax</name>
    <name type="common">Nematode worm</name>
    <dbReference type="NCBI Taxonomy" id="13658"/>
    <lineage>
        <taxon>Eukaryota</taxon>
        <taxon>Metazoa</taxon>
        <taxon>Ecdysozoa</taxon>
        <taxon>Nematoda</taxon>
        <taxon>Enoplea</taxon>
        <taxon>Dorylaimia</taxon>
        <taxon>Mermithida</taxon>
        <taxon>Mermithoidea</taxon>
        <taxon>Mermithidae</taxon>
        <taxon>Romanomermis</taxon>
    </lineage>
</organism>
<keyword evidence="6" id="KW-1185">Reference proteome</keyword>
<dbReference type="PROSITE" id="PS01127">
    <property type="entry name" value="EF_TS_2"/>
    <property type="match status" value="1"/>
</dbReference>
<evidence type="ECO:0000256" key="1">
    <source>
        <dbReference type="ARBA" id="ARBA00005532"/>
    </source>
</evidence>
<comment type="similarity">
    <text evidence="1 4">Belongs to the EF-Ts family.</text>
</comment>
<name>A0A915IJ15_ROMCU</name>
<comment type="function">
    <text evidence="4">Associates with the EF-Tu.GDP complex and induces the exchange of GDP to GTP. It remains bound to the aminoacyl-tRNA.EF-Tu.GTP complex up to the GTP hydrolysis stage on the ribosome.</text>
</comment>
<dbReference type="PANTHER" id="PTHR11741">
    <property type="entry name" value="ELONGATION FACTOR TS"/>
    <property type="match status" value="1"/>
</dbReference>
<dbReference type="SUPFAM" id="SSF46934">
    <property type="entry name" value="UBA-like"/>
    <property type="match status" value="1"/>
</dbReference>
<dbReference type="InterPro" id="IPR001816">
    <property type="entry name" value="Transl_elong_EFTs/EF1B"/>
</dbReference>
<keyword evidence="2 4" id="KW-0251">Elongation factor</keyword>
<dbReference type="InterPro" id="IPR014039">
    <property type="entry name" value="Transl_elong_EFTs/EF1B_dimer"/>
</dbReference>
<reference evidence="7" key="1">
    <citation type="submission" date="2022-11" db="UniProtKB">
        <authorList>
            <consortium name="WormBaseParasite"/>
        </authorList>
    </citation>
    <scope>IDENTIFICATION</scope>
</reference>
<evidence type="ECO:0000256" key="3">
    <source>
        <dbReference type="ARBA" id="ARBA00022917"/>
    </source>
</evidence>
<sequence length="333" mass="36750">MYKSMICRFYSTQHAKASVNKDALLFLRKATGFPLQNCRKAVEQFGEDLDAAQKWLRQKALEEGWSKMATVRKTAAGLIGLKTDEKRGRGLMLELNCETDFVAKNAKFQELTSEICRHILESNSVNMAIKASEMDSFLRKSLMMKEEASSLAVQGLENFNTIADLIASYVGQIGEKISLKRALYVETKSSECSLIGYAHPKSAPIDGVLMGQLGTIVAYGHRGDSNTFTSNAAGVDPKALGGMICQQIVGMNPKTLGTFVDGDVIQTSPLPKNSGAEETEESYENQLTKLDGGETELLKQDFLLQPEMKFGKFLQMNGAKVYDFVRFKCGEDD</sequence>
<dbReference type="CDD" id="cd14275">
    <property type="entry name" value="UBA_EF-Ts"/>
    <property type="match status" value="1"/>
</dbReference>
<keyword evidence="4" id="KW-0496">Mitochondrion</keyword>
<dbReference type="Gene3D" id="1.10.8.10">
    <property type="entry name" value="DNA helicase RuvA subunit, C-terminal domain"/>
    <property type="match status" value="1"/>
</dbReference>
<dbReference type="Proteomes" id="UP000887565">
    <property type="component" value="Unplaced"/>
</dbReference>
<dbReference type="SUPFAM" id="SSF54713">
    <property type="entry name" value="Elongation factor Ts (EF-Ts), dimerisation domain"/>
    <property type="match status" value="2"/>
</dbReference>
<comment type="subcellular location">
    <subcellularLocation>
        <location evidence="4">Mitochondrion</location>
    </subcellularLocation>
</comment>
<proteinExistence type="inferred from homology"/>
<evidence type="ECO:0000256" key="2">
    <source>
        <dbReference type="ARBA" id="ARBA00022768"/>
    </source>
</evidence>
<dbReference type="WBParaSite" id="nRc.2.0.1.t14172-RA">
    <property type="protein sequence ID" value="nRc.2.0.1.t14172-RA"/>
    <property type="gene ID" value="nRc.2.0.1.g14172"/>
</dbReference>
<evidence type="ECO:0000259" key="5">
    <source>
        <dbReference type="Pfam" id="PF00889"/>
    </source>
</evidence>
<dbReference type="Gene3D" id="3.30.479.20">
    <property type="entry name" value="Elongation factor Ts, dimerisation domain"/>
    <property type="match status" value="2"/>
</dbReference>
<feature type="domain" description="Translation elongation factor EFTs/EF1B dimerisation" evidence="5">
    <location>
        <begin position="90"/>
        <end position="331"/>
    </location>
</feature>
<dbReference type="GO" id="GO:0003746">
    <property type="term" value="F:translation elongation factor activity"/>
    <property type="evidence" value="ECO:0007669"/>
    <property type="project" value="UniProtKB-UniRule"/>
</dbReference>
<dbReference type="InterPro" id="IPR009060">
    <property type="entry name" value="UBA-like_sf"/>
</dbReference>